<proteinExistence type="predicted"/>
<dbReference type="EMBL" id="RDQH01000340">
    <property type="protein sequence ID" value="RXH76457.1"/>
    <property type="molecule type" value="Genomic_DNA"/>
</dbReference>
<gene>
    <name evidence="1" type="ORF">DVH24_019345</name>
</gene>
<evidence type="ECO:0008006" key="3">
    <source>
        <dbReference type="Google" id="ProtNLM"/>
    </source>
</evidence>
<organism evidence="1 2">
    <name type="scientific">Malus domestica</name>
    <name type="common">Apple</name>
    <name type="synonym">Pyrus malus</name>
    <dbReference type="NCBI Taxonomy" id="3750"/>
    <lineage>
        <taxon>Eukaryota</taxon>
        <taxon>Viridiplantae</taxon>
        <taxon>Streptophyta</taxon>
        <taxon>Embryophyta</taxon>
        <taxon>Tracheophyta</taxon>
        <taxon>Spermatophyta</taxon>
        <taxon>Magnoliopsida</taxon>
        <taxon>eudicotyledons</taxon>
        <taxon>Gunneridae</taxon>
        <taxon>Pentapetalae</taxon>
        <taxon>rosids</taxon>
        <taxon>fabids</taxon>
        <taxon>Rosales</taxon>
        <taxon>Rosaceae</taxon>
        <taxon>Amygdaloideae</taxon>
        <taxon>Maleae</taxon>
        <taxon>Malus</taxon>
    </lineage>
</organism>
<sequence>MGLRKLEGRVSKIYGWFLQEFSGCLLPHQSKALALRNAAWGFHNTIIEGDSLGAISVSSRNLSSIGNIIKDSKFWLPTIIEGFCTHIHRQANTMAHRMPRYSLSIKQGRKYR</sequence>
<dbReference type="AlphaFoldDB" id="A0A498I3F5"/>
<comment type="caution">
    <text evidence="1">The sequence shown here is derived from an EMBL/GenBank/DDBJ whole genome shotgun (WGS) entry which is preliminary data.</text>
</comment>
<name>A0A498I3F5_MALDO</name>
<keyword evidence="2" id="KW-1185">Reference proteome</keyword>
<evidence type="ECO:0000313" key="2">
    <source>
        <dbReference type="Proteomes" id="UP000290289"/>
    </source>
</evidence>
<dbReference type="Proteomes" id="UP000290289">
    <property type="component" value="Chromosome 14"/>
</dbReference>
<reference evidence="1 2" key="1">
    <citation type="submission" date="2018-10" db="EMBL/GenBank/DDBJ databases">
        <title>A high-quality apple genome assembly.</title>
        <authorList>
            <person name="Hu J."/>
        </authorList>
    </citation>
    <scope>NUCLEOTIDE SEQUENCE [LARGE SCALE GENOMIC DNA]</scope>
    <source>
        <strain evidence="2">cv. HFTH1</strain>
        <tissue evidence="1">Young leaf</tissue>
    </source>
</reference>
<accession>A0A498I3F5</accession>
<evidence type="ECO:0000313" key="1">
    <source>
        <dbReference type="EMBL" id="RXH76457.1"/>
    </source>
</evidence>
<protein>
    <recommendedName>
        <fullName evidence="3">RNase H type-1 domain-containing protein</fullName>
    </recommendedName>
</protein>